<evidence type="ECO:0000259" key="10">
    <source>
        <dbReference type="PROSITE" id="PS50014"/>
    </source>
</evidence>
<evidence type="ECO:0000256" key="1">
    <source>
        <dbReference type="ARBA" id="ARBA00004123"/>
    </source>
</evidence>
<evidence type="ECO:0000256" key="8">
    <source>
        <dbReference type="PROSITE-ProRule" id="PRU00035"/>
    </source>
</evidence>
<keyword evidence="3" id="KW-0156">Chromatin regulator</keyword>
<evidence type="ECO:0000256" key="9">
    <source>
        <dbReference type="SAM" id="MobiDB-lite"/>
    </source>
</evidence>
<gene>
    <name evidence="11" type="ORF">AJ80_04484</name>
</gene>
<dbReference type="InterPro" id="IPR001487">
    <property type="entry name" value="Bromodomain"/>
</dbReference>
<comment type="subcellular location">
    <subcellularLocation>
        <location evidence="1">Nucleus</location>
    </subcellularLocation>
</comment>
<dbReference type="PROSITE" id="PS50014">
    <property type="entry name" value="BROMODOMAIN_2"/>
    <property type="match status" value="2"/>
</dbReference>
<dbReference type="CDD" id="cd04369">
    <property type="entry name" value="Bromodomain"/>
    <property type="match status" value="2"/>
</dbReference>
<organism evidence="11 12">
    <name type="scientific">Polytolypa hystricis (strain UAMH7299)</name>
    <dbReference type="NCBI Taxonomy" id="1447883"/>
    <lineage>
        <taxon>Eukaryota</taxon>
        <taxon>Fungi</taxon>
        <taxon>Dikarya</taxon>
        <taxon>Ascomycota</taxon>
        <taxon>Pezizomycotina</taxon>
        <taxon>Eurotiomycetes</taxon>
        <taxon>Eurotiomycetidae</taxon>
        <taxon>Onygenales</taxon>
        <taxon>Onygenales incertae sedis</taxon>
        <taxon>Polytolypa</taxon>
    </lineage>
</organism>
<dbReference type="GO" id="GO:0006338">
    <property type="term" value="P:chromatin remodeling"/>
    <property type="evidence" value="ECO:0007669"/>
    <property type="project" value="InterPro"/>
</dbReference>
<evidence type="ECO:0000256" key="4">
    <source>
        <dbReference type="ARBA" id="ARBA00023015"/>
    </source>
</evidence>
<evidence type="ECO:0000313" key="12">
    <source>
        <dbReference type="Proteomes" id="UP000224634"/>
    </source>
</evidence>
<dbReference type="STRING" id="1447883.A0A2B7Y346"/>
<dbReference type="PRINTS" id="PR00503">
    <property type="entry name" value="BROMODOMAIN"/>
</dbReference>
<feature type="domain" description="Bromo" evidence="10">
    <location>
        <begin position="235"/>
        <end position="315"/>
    </location>
</feature>
<dbReference type="PROSITE" id="PS00633">
    <property type="entry name" value="BROMODOMAIN_1"/>
    <property type="match status" value="1"/>
</dbReference>
<dbReference type="Pfam" id="PF00439">
    <property type="entry name" value="Bromodomain"/>
    <property type="match status" value="2"/>
</dbReference>
<accession>A0A2B7Y346</accession>
<feature type="region of interest" description="Disordered" evidence="9">
    <location>
        <begin position="1"/>
        <end position="37"/>
    </location>
</feature>
<dbReference type="AlphaFoldDB" id="A0A2B7Y346"/>
<dbReference type="GO" id="GO:0006368">
    <property type="term" value="P:transcription elongation by RNA polymerase II"/>
    <property type="evidence" value="ECO:0007669"/>
    <property type="project" value="TreeGrafter"/>
</dbReference>
<dbReference type="InterPro" id="IPR054551">
    <property type="entry name" value="RSC4_Ig-like"/>
</dbReference>
<feature type="compositionally biased region" description="Polar residues" evidence="9">
    <location>
        <begin position="520"/>
        <end position="530"/>
    </location>
</feature>
<keyword evidence="4" id="KW-0805">Transcription regulation</keyword>
<dbReference type="OrthoDB" id="6017at2759"/>
<feature type="compositionally biased region" description="Basic and acidic residues" evidence="9">
    <location>
        <begin position="185"/>
        <end position="203"/>
    </location>
</feature>
<feature type="region of interest" description="Disordered" evidence="9">
    <location>
        <begin position="332"/>
        <end position="538"/>
    </location>
</feature>
<feature type="domain" description="Bromo" evidence="10">
    <location>
        <begin position="57"/>
        <end position="127"/>
    </location>
</feature>
<dbReference type="PANTHER" id="PTHR16062">
    <property type="entry name" value="SWI/SNF-RELATED"/>
    <property type="match status" value="1"/>
</dbReference>
<dbReference type="GO" id="GO:0016586">
    <property type="term" value="C:RSC-type complex"/>
    <property type="evidence" value="ECO:0007669"/>
    <property type="project" value="InterPro"/>
</dbReference>
<dbReference type="InterPro" id="IPR037382">
    <property type="entry name" value="Rsc/polybromo"/>
</dbReference>
<dbReference type="PANTHER" id="PTHR16062:SF20">
    <property type="entry name" value="CHROMATIN STRUCTURE-REMODELING COMPLEX SUBUNIT RSC4"/>
    <property type="match status" value="1"/>
</dbReference>
<feature type="region of interest" description="Disordered" evidence="9">
    <location>
        <begin position="177"/>
        <end position="208"/>
    </location>
</feature>
<keyword evidence="12" id="KW-1185">Reference proteome</keyword>
<dbReference type="Proteomes" id="UP000224634">
    <property type="component" value="Unassembled WGS sequence"/>
</dbReference>
<dbReference type="InterPro" id="IPR036427">
    <property type="entry name" value="Bromodomain-like_sf"/>
</dbReference>
<dbReference type="SUPFAM" id="SSF47370">
    <property type="entry name" value="Bromodomain"/>
    <property type="match status" value="2"/>
</dbReference>
<keyword evidence="6" id="KW-0804">Transcription</keyword>
<dbReference type="GO" id="GO:0003682">
    <property type="term" value="F:chromatin binding"/>
    <property type="evidence" value="ECO:0007669"/>
    <property type="project" value="TreeGrafter"/>
</dbReference>
<feature type="compositionally biased region" description="Polar residues" evidence="9">
    <location>
        <begin position="429"/>
        <end position="450"/>
    </location>
</feature>
<evidence type="ECO:0000256" key="3">
    <source>
        <dbReference type="ARBA" id="ARBA00022853"/>
    </source>
</evidence>
<dbReference type="EMBL" id="PDNA01000057">
    <property type="protein sequence ID" value="PGH18514.1"/>
    <property type="molecule type" value="Genomic_DNA"/>
</dbReference>
<keyword evidence="5 8" id="KW-0103">Bromodomain</keyword>
<protein>
    <recommendedName>
        <fullName evidence="10">Bromo domain-containing protein</fullName>
    </recommendedName>
</protein>
<dbReference type="FunFam" id="1.20.920.10:FF:000083">
    <property type="entry name" value="WGS project CABT00000000 data, contig 2.8"/>
    <property type="match status" value="1"/>
</dbReference>
<evidence type="ECO:0000313" key="11">
    <source>
        <dbReference type="EMBL" id="PGH18514.1"/>
    </source>
</evidence>
<sequence>MTAKRRAAGASSPDGPAKGQKRRRISTYVPETDENAEKTTELGLQVLEQIKQATDKHGRLIATEFLHPPDRKKHPDYYRAIRLPLSLSIVEERLRKHEYQALTPVESDLRRMVSNAKSYNDKGSTIFSNAERIRKIVASAMPKINPAYKDPDYVPFSTPIPESHEESPEPLISKELSETPEDKEESAAEERSVKTPVLDHETDAAESLTPSFEGDSFEAAQEKIISEMIRMKDESGLEVFHPFLSKPDRNLYKEYYDIIKHPVSLRAILKLVRGTDRRKNSTGMSPFKTWKAFEEEVSYIWRNAREFNEEGSDIVILAGELEEHFYRRLSEARKAVPEPPQASSDVGHTRIKLRMGDTKTPEPAVPKITLRLGDRTEGKTGESPQGGVTIDSESLKRQQAHVKAGSNGAEMPAHSPPQVRQLRDRSGSRARSTSSLQRHSSERVPSSRSLASPVPDRSAIKIEGSTAQKQESAARELESTSLSSGLPNGPVAQAKVLPPSSANGKHHLLPPQSQGPPPYTSTRETSSPQSKLRKPPRDVRKALISNVTISSHPLLNLRQNLRIDIPPSPSSTQQSMAINLPSACRIISISPNVVASSLQRQTQLSVSVAGQKLSPTTVPLRPVNAAGPTYEVPLRAGVTRIDVEMIARPARGIPKISPNQGGEVDYERVTIFANLLKC</sequence>
<keyword evidence="2" id="KW-0677">Repeat</keyword>
<name>A0A2B7Y346_POLH7</name>
<reference evidence="11 12" key="1">
    <citation type="submission" date="2017-10" db="EMBL/GenBank/DDBJ databases">
        <title>Comparative genomics in systemic dimorphic fungi from Ajellomycetaceae.</title>
        <authorList>
            <person name="Munoz J.F."/>
            <person name="Mcewen J.G."/>
            <person name="Clay O.K."/>
            <person name="Cuomo C.A."/>
        </authorList>
    </citation>
    <scope>NUCLEOTIDE SEQUENCE [LARGE SCALE GENOMIC DNA]</scope>
    <source>
        <strain evidence="11 12">UAMH7299</strain>
    </source>
</reference>
<dbReference type="Gene3D" id="1.20.920.10">
    <property type="entry name" value="Bromodomain-like"/>
    <property type="match status" value="2"/>
</dbReference>
<proteinExistence type="predicted"/>
<evidence type="ECO:0000256" key="7">
    <source>
        <dbReference type="ARBA" id="ARBA00023242"/>
    </source>
</evidence>
<dbReference type="InterPro" id="IPR018359">
    <property type="entry name" value="Bromodomain_CS"/>
</dbReference>
<dbReference type="Pfam" id="PF22994">
    <property type="entry name" value="RSC4_Ig_like"/>
    <property type="match status" value="1"/>
</dbReference>
<dbReference type="SMART" id="SM00297">
    <property type="entry name" value="BROMO"/>
    <property type="match status" value="2"/>
</dbReference>
<comment type="caution">
    <text evidence="11">The sequence shown here is derived from an EMBL/GenBank/DDBJ whole genome shotgun (WGS) entry which is preliminary data.</text>
</comment>
<evidence type="ECO:0000256" key="6">
    <source>
        <dbReference type="ARBA" id="ARBA00023163"/>
    </source>
</evidence>
<evidence type="ECO:0000256" key="2">
    <source>
        <dbReference type="ARBA" id="ARBA00022737"/>
    </source>
</evidence>
<evidence type="ECO:0000256" key="5">
    <source>
        <dbReference type="ARBA" id="ARBA00023117"/>
    </source>
</evidence>
<keyword evidence="7" id="KW-0539">Nucleus</keyword>